<name>A0ABM0M404_SACKO</name>
<dbReference type="Proteomes" id="UP000694865">
    <property type="component" value="Unplaced"/>
</dbReference>
<dbReference type="PANTHER" id="PTHR21193:SF3">
    <property type="entry name" value="OXIDOREDUCTASE-LIKE DOMAIN-CONTAINING PROTEIN 1"/>
    <property type="match status" value="1"/>
</dbReference>
<evidence type="ECO:0000313" key="2">
    <source>
        <dbReference type="Proteomes" id="UP000694865"/>
    </source>
</evidence>
<protein>
    <submittedName>
        <fullName evidence="3">UPF0651 protein P31B10.02, mitochondrial-like</fullName>
    </submittedName>
</protein>
<dbReference type="GeneID" id="102801896"/>
<dbReference type="InterPro" id="IPR019180">
    <property type="entry name" value="Oxidoreductase-like_N"/>
</dbReference>
<sequence>MSQGRLLFCCLNVRRLLTSQKPVEIPFVNHTTMQPNKQISEVIMKTESHDIKQEVQEVPAHSSEQSERSNCISTVKGTAEEIPGRGPPPELPQHCCMSGCYNCVWIDYAEKLTEYYQDEGKHALEAVDKIEDMTVRAFIKMHL</sequence>
<dbReference type="Pfam" id="PF09791">
    <property type="entry name" value="Oxidored-like"/>
    <property type="match status" value="1"/>
</dbReference>
<evidence type="ECO:0000313" key="3">
    <source>
        <dbReference type="RefSeq" id="XP_006814745.1"/>
    </source>
</evidence>
<evidence type="ECO:0000259" key="1">
    <source>
        <dbReference type="Pfam" id="PF09791"/>
    </source>
</evidence>
<keyword evidence="2" id="KW-1185">Reference proteome</keyword>
<reference evidence="3" key="1">
    <citation type="submission" date="2025-08" db="UniProtKB">
        <authorList>
            <consortium name="RefSeq"/>
        </authorList>
    </citation>
    <scope>IDENTIFICATION</scope>
    <source>
        <tissue evidence="3">Testes</tissue>
    </source>
</reference>
<proteinExistence type="predicted"/>
<dbReference type="PANTHER" id="PTHR21193">
    <property type="entry name" value="OXIDOREDUCTASE-LIKE DOMAIN-CONTAINING PROTEIN 1"/>
    <property type="match status" value="1"/>
</dbReference>
<gene>
    <name evidence="3" type="primary">LOC102801896</name>
</gene>
<organism evidence="2 3">
    <name type="scientific">Saccoglossus kowalevskii</name>
    <name type="common">Acorn worm</name>
    <dbReference type="NCBI Taxonomy" id="10224"/>
    <lineage>
        <taxon>Eukaryota</taxon>
        <taxon>Metazoa</taxon>
        <taxon>Hemichordata</taxon>
        <taxon>Enteropneusta</taxon>
        <taxon>Harrimaniidae</taxon>
        <taxon>Saccoglossus</taxon>
    </lineage>
</organism>
<accession>A0ABM0M404</accession>
<dbReference type="RefSeq" id="XP_006814745.1">
    <property type="nucleotide sequence ID" value="XM_006814682.1"/>
</dbReference>
<feature type="domain" description="Oxidoreductase-like" evidence="1">
    <location>
        <begin position="87"/>
        <end position="118"/>
    </location>
</feature>
<dbReference type="InterPro" id="IPR039251">
    <property type="entry name" value="OXLD1"/>
</dbReference>